<reference evidence="1 2" key="1">
    <citation type="journal article" date="2012" name="J. Bacteriol.">
        <title>Genome sequence of Sphingobium indicum B90A, a hexachlorocyclohexane-degrading bacterium.</title>
        <authorList>
            <person name="Anand S."/>
            <person name="Sangwan N."/>
            <person name="Lata P."/>
            <person name="Kaur J."/>
            <person name="Dua A."/>
            <person name="Singh A.K."/>
            <person name="Verma M."/>
            <person name="Kaur J."/>
            <person name="Khurana J.P."/>
            <person name="Khurana P."/>
            <person name="Mathur S."/>
            <person name="Lal R."/>
        </authorList>
    </citation>
    <scope>NUCLEOTIDE SEQUENCE [LARGE SCALE GENOMIC DNA]</scope>
    <source>
        <strain evidence="2">DSM 16412 / CCM 7286 / MTCC 6364 / B90A</strain>
    </source>
</reference>
<dbReference type="Proteomes" id="UP000004550">
    <property type="component" value="Chromosome"/>
</dbReference>
<sequence>MDANIIKAKLIEVLRTVQTLSGEDCPTIDGSTKPAEALPKFTSKVWPVAAGMLGIALGKSIPCEANIFVDDDTKVPLAINQTVALVLKILEAQDAKEAEEAVAG</sequence>
<dbReference type="EMBL" id="CP013070">
    <property type="protein sequence ID" value="APL96031.1"/>
    <property type="molecule type" value="Genomic_DNA"/>
</dbReference>
<dbReference type="KEGG" id="sinb:SIDU_16780"/>
<evidence type="ECO:0000313" key="1">
    <source>
        <dbReference type="EMBL" id="APL96031.1"/>
    </source>
</evidence>
<evidence type="ECO:0000313" key="2">
    <source>
        <dbReference type="Proteomes" id="UP000004550"/>
    </source>
</evidence>
<gene>
    <name evidence="1" type="ORF">SIDU_16780</name>
</gene>
<name>A0A1L5BT14_SPHIB</name>
<proteinExistence type="predicted"/>
<protein>
    <submittedName>
        <fullName evidence="1">Uncharacterized protein</fullName>
    </submittedName>
</protein>
<organism evidence="1 2">
    <name type="scientific">Sphingobium indicum (strain DSM 16412 / CCM 7286 / MTCC 6364 / B90A)</name>
    <dbReference type="NCBI Taxonomy" id="861109"/>
    <lineage>
        <taxon>Bacteria</taxon>
        <taxon>Pseudomonadati</taxon>
        <taxon>Pseudomonadota</taxon>
        <taxon>Alphaproteobacteria</taxon>
        <taxon>Sphingomonadales</taxon>
        <taxon>Sphingomonadaceae</taxon>
        <taxon>Sphingobium</taxon>
    </lineage>
</organism>
<dbReference type="AlphaFoldDB" id="A0A1L5BT14"/>
<dbReference type="RefSeq" id="WP_007682937.1">
    <property type="nucleotide sequence ID" value="NZ_CP013070.1"/>
</dbReference>
<accession>A0A1L5BT14</accession>